<sequence>MQILHASTPDDYAATLAAHPRLLVDYYKDDCPGCRMLDMSLAKFATSDDAAGLVLLKVRLEVLGEDFFRDLGLRQTPTLALYRDGTEAARLAGFQAPGQIARAVGLYLATATADA</sequence>
<protein>
    <submittedName>
        <fullName evidence="2">Thioredoxin family protein</fullName>
    </submittedName>
</protein>
<proteinExistence type="predicted"/>
<reference evidence="2 3" key="1">
    <citation type="submission" date="2023-04" db="EMBL/GenBank/DDBJ databases">
        <title>Luteimonas sp. M1R5S59.</title>
        <authorList>
            <person name="Sun J.-Q."/>
        </authorList>
    </citation>
    <scope>NUCLEOTIDE SEQUENCE [LARGE SCALE GENOMIC DNA]</scope>
    <source>
        <strain evidence="2 3">M1R5S59</strain>
    </source>
</reference>
<dbReference type="EMBL" id="JARXRO010000001">
    <property type="protein sequence ID" value="MDH5832381.1"/>
    <property type="molecule type" value="Genomic_DNA"/>
</dbReference>
<dbReference type="Pfam" id="PF00085">
    <property type="entry name" value="Thioredoxin"/>
    <property type="match status" value="1"/>
</dbReference>
<dbReference type="Proteomes" id="UP001156873">
    <property type="component" value="Unassembled WGS sequence"/>
</dbReference>
<evidence type="ECO:0000313" key="2">
    <source>
        <dbReference type="EMBL" id="MDH5832381.1"/>
    </source>
</evidence>
<comment type="caution">
    <text evidence="2">The sequence shown here is derived from an EMBL/GenBank/DDBJ whole genome shotgun (WGS) entry which is preliminary data.</text>
</comment>
<feature type="domain" description="Thioredoxin" evidence="1">
    <location>
        <begin position="7"/>
        <end position="101"/>
    </location>
</feature>
<dbReference type="CDD" id="cd02947">
    <property type="entry name" value="TRX_family"/>
    <property type="match status" value="1"/>
</dbReference>
<dbReference type="InterPro" id="IPR036249">
    <property type="entry name" value="Thioredoxin-like_sf"/>
</dbReference>
<dbReference type="InterPro" id="IPR013766">
    <property type="entry name" value="Thioredoxin_domain"/>
</dbReference>
<keyword evidence="3" id="KW-1185">Reference proteome</keyword>
<organism evidence="2 3">
    <name type="scientific">Luteimonas kalidii</name>
    <dbReference type="NCBI Taxonomy" id="3042025"/>
    <lineage>
        <taxon>Bacteria</taxon>
        <taxon>Pseudomonadati</taxon>
        <taxon>Pseudomonadota</taxon>
        <taxon>Gammaproteobacteria</taxon>
        <taxon>Lysobacterales</taxon>
        <taxon>Lysobacteraceae</taxon>
        <taxon>Luteimonas</taxon>
    </lineage>
</organism>
<name>A0ABT6JQH8_9GAMM</name>
<gene>
    <name evidence="2" type="ORF">QFW81_00340</name>
</gene>
<dbReference type="Gene3D" id="3.40.30.10">
    <property type="entry name" value="Glutaredoxin"/>
    <property type="match status" value="1"/>
</dbReference>
<dbReference type="RefSeq" id="WP_280576557.1">
    <property type="nucleotide sequence ID" value="NZ_JARXRO010000001.1"/>
</dbReference>
<dbReference type="SUPFAM" id="SSF52833">
    <property type="entry name" value="Thioredoxin-like"/>
    <property type="match status" value="1"/>
</dbReference>
<accession>A0ABT6JQH8</accession>
<evidence type="ECO:0000259" key="1">
    <source>
        <dbReference type="Pfam" id="PF00085"/>
    </source>
</evidence>
<evidence type="ECO:0000313" key="3">
    <source>
        <dbReference type="Proteomes" id="UP001156873"/>
    </source>
</evidence>